<evidence type="ECO:0000313" key="2">
    <source>
        <dbReference type="Proteomes" id="UP001556637"/>
    </source>
</evidence>
<keyword evidence="2" id="KW-1185">Reference proteome</keyword>
<reference evidence="1 2" key="1">
    <citation type="submission" date="2024-02" db="EMBL/GenBank/DDBJ databases">
        <title>New especies of Spiribacter isolated from saline water.</title>
        <authorList>
            <person name="Leon M.J."/>
            <person name="De La Haba R."/>
            <person name="Sanchez-Porro C."/>
            <person name="Ventosa A."/>
        </authorList>
    </citation>
    <scope>NUCLEOTIDE SEQUENCE [LARGE SCALE GENOMIC DNA]</scope>
    <source>
        <strain evidence="2">ag22IC4-189</strain>
    </source>
</reference>
<dbReference type="Proteomes" id="UP001556637">
    <property type="component" value="Unassembled WGS sequence"/>
</dbReference>
<organism evidence="1 2">
    <name type="scientific">Spiribacter insolitus</name>
    <dbReference type="NCBI Taxonomy" id="3122417"/>
    <lineage>
        <taxon>Bacteria</taxon>
        <taxon>Pseudomonadati</taxon>
        <taxon>Pseudomonadota</taxon>
        <taxon>Gammaproteobacteria</taxon>
        <taxon>Chromatiales</taxon>
        <taxon>Ectothiorhodospiraceae</taxon>
        <taxon>Spiribacter</taxon>
    </lineage>
</organism>
<comment type="caution">
    <text evidence="1">The sequence shown here is derived from an EMBL/GenBank/DDBJ whole genome shotgun (WGS) entry which is preliminary data.</text>
</comment>
<gene>
    <name evidence="1" type="primary">pilM</name>
    <name evidence="1" type="ORF">V6X30_07180</name>
</gene>
<dbReference type="EMBL" id="JBAKFF010000001">
    <property type="protein sequence ID" value="MEX0431179.1"/>
    <property type="molecule type" value="Genomic_DNA"/>
</dbReference>
<dbReference type="InterPro" id="IPR005883">
    <property type="entry name" value="PilM"/>
</dbReference>
<dbReference type="RefSeq" id="WP_367983941.1">
    <property type="nucleotide sequence ID" value="NZ_JBAKFF010000001.1"/>
</dbReference>
<dbReference type="InterPro" id="IPR050696">
    <property type="entry name" value="FtsA/MreB"/>
</dbReference>
<evidence type="ECO:0000313" key="1">
    <source>
        <dbReference type="EMBL" id="MEX0431179.1"/>
    </source>
</evidence>
<dbReference type="Pfam" id="PF11104">
    <property type="entry name" value="PilM_2"/>
    <property type="match status" value="2"/>
</dbReference>
<proteinExistence type="predicted"/>
<dbReference type="PANTHER" id="PTHR32432">
    <property type="entry name" value="CELL DIVISION PROTEIN FTSA-RELATED"/>
    <property type="match status" value="1"/>
</dbReference>
<name>A0ABV3T912_9GAMM</name>
<accession>A0ABV3T912</accession>
<dbReference type="Gene3D" id="3.30.420.40">
    <property type="match status" value="1"/>
</dbReference>
<dbReference type="PANTHER" id="PTHR32432:SF3">
    <property type="entry name" value="ETHANOLAMINE UTILIZATION PROTEIN EUTJ"/>
    <property type="match status" value="1"/>
</dbReference>
<protein>
    <submittedName>
        <fullName evidence="1">Pilus assembly protein PilM</fullName>
    </submittedName>
</protein>
<dbReference type="InterPro" id="IPR043129">
    <property type="entry name" value="ATPase_NBD"/>
</dbReference>
<sequence>MFGPIRRDRTILGVDIGTTAIKVAAVHFREMTPNLSGFAIETRPAGAEASSELIRRAVAASAPHGRIAATAVPAEAAITRVIELPHGLDENALRARVCLDIEDSLRQPCDGVAHDFRTLDDGESGDKQSVLVVATRRDELQTRRQLLEASGLRCRLIDIDTHALTRAALADARLRPPDASHPTALLDLGSRLRLTVFEGRRILYQQDHGIKADAGTGERLQVIERAFAVHHGSQESRMPAAIALAGGGSDQQLAETLSEQFDIPAYCVDPRPAVGVDGTLGNDRLTARLPRLLTAIGLALHAGDRNAHWR</sequence>
<dbReference type="SUPFAM" id="SSF53067">
    <property type="entry name" value="Actin-like ATPase domain"/>
    <property type="match status" value="1"/>
</dbReference>